<name>A0A6J8DE43_MYTCO</name>
<dbReference type="InterPro" id="IPR050238">
    <property type="entry name" value="DNA_Rep/Repair_Clamp_Loader"/>
</dbReference>
<dbReference type="InterPro" id="IPR003593">
    <property type="entry name" value="AAA+_ATPase"/>
</dbReference>
<dbReference type="GO" id="GO:0003677">
    <property type="term" value="F:DNA binding"/>
    <property type="evidence" value="ECO:0007669"/>
    <property type="project" value="InterPro"/>
</dbReference>
<dbReference type="GO" id="GO:0005634">
    <property type="term" value="C:nucleus"/>
    <property type="evidence" value="ECO:0007669"/>
    <property type="project" value="TreeGrafter"/>
</dbReference>
<feature type="region of interest" description="Disordered" evidence="6">
    <location>
        <begin position="1"/>
        <end position="21"/>
    </location>
</feature>
<evidence type="ECO:0000256" key="1">
    <source>
        <dbReference type="ARBA" id="ARBA00005378"/>
    </source>
</evidence>
<keyword evidence="2" id="KW-0235">DNA replication</keyword>
<dbReference type="OrthoDB" id="4199794at2759"/>
<protein>
    <recommendedName>
        <fullName evidence="5">Replication factor C subunit 2</fullName>
    </recommendedName>
</protein>
<dbReference type="Gene3D" id="1.20.272.10">
    <property type="match status" value="1"/>
</dbReference>
<feature type="compositionally biased region" description="Acidic residues" evidence="6">
    <location>
        <begin position="1"/>
        <end position="11"/>
    </location>
</feature>
<keyword evidence="3" id="KW-0547">Nucleotide-binding</keyword>
<evidence type="ECO:0000313" key="9">
    <source>
        <dbReference type="Proteomes" id="UP000507470"/>
    </source>
</evidence>
<dbReference type="GO" id="GO:0005663">
    <property type="term" value="C:DNA replication factor C complex"/>
    <property type="evidence" value="ECO:0007669"/>
    <property type="project" value="TreeGrafter"/>
</dbReference>
<dbReference type="FunFam" id="1.20.272.10:FF:000006">
    <property type="entry name" value="Replication factor C subunit 2"/>
    <property type="match status" value="1"/>
</dbReference>
<dbReference type="InterPro" id="IPR013748">
    <property type="entry name" value="Rep_factorC_C"/>
</dbReference>
<evidence type="ECO:0000259" key="7">
    <source>
        <dbReference type="SMART" id="SM00382"/>
    </source>
</evidence>
<evidence type="ECO:0000256" key="2">
    <source>
        <dbReference type="ARBA" id="ARBA00022705"/>
    </source>
</evidence>
<dbReference type="GO" id="GO:0016887">
    <property type="term" value="F:ATP hydrolysis activity"/>
    <property type="evidence" value="ECO:0007669"/>
    <property type="project" value="InterPro"/>
</dbReference>
<proteinExistence type="inferred from homology"/>
<gene>
    <name evidence="8" type="ORF">MCOR_39538</name>
</gene>
<evidence type="ECO:0000256" key="6">
    <source>
        <dbReference type="SAM" id="MobiDB-lite"/>
    </source>
</evidence>
<dbReference type="SMART" id="SM00382">
    <property type="entry name" value="AAA"/>
    <property type="match status" value="1"/>
</dbReference>
<evidence type="ECO:0000313" key="8">
    <source>
        <dbReference type="EMBL" id="CAC5405901.1"/>
    </source>
</evidence>
<dbReference type="FunFam" id="1.10.8.60:FF:000012">
    <property type="entry name" value="Replication factor C subunit 4"/>
    <property type="match status" value="1"/>
</dbReference>
<dbReference type="Pfam" id="PF00004">
    <property type="entry name" value="AAA"/>
    <property type="match status" value="1"/>
</dbReference>
<keyword evidence="9" id="KW-1185">Reference proteome</keyword>
<comment type="similarity">
    <text evidence="1">Belongs to the activator 1 small subunits family.</text>
</comment>
<sequence>MAETQEMEIEESVPQKPTPKTTYEMPWVEKYRPVKLHSIVGNDETISRLEVFAREGNVPNIIIAGPPGTGKTTSILCLARALLGTSFRDAVLELNASNERGIDVVRNKIKMFAQQKVTLPKGRHKIVILDEADRDKNKSFGGRVKDQQVLKRLLEVCEEEKVSYTDDGLEAIVFTAQGDMRQALNNLQSTFQGFGHVNSENVFKVCDEPHPVLIKDMLQHCVNGNIDEAYKTMAHLWRLGYSPEDIITIVFRVCKNHSMPEFLKLEFIKEIGYTHMRIAEGVNSLLQMAAMLARLCKKSGTPSSLS</sequence>
<dbReference type="GO" id="GO:0003689">
    <property type="term" value="F:DNA clamp loader activity"/>
    <property type="evidence" value="ECO:0007669"/>
    <property type="project" value="TreeGrafter"/>
</dbReference>
<dbReference type="FunFam" id="3.40.50.300:FF:001637">
    <property type="entry name" value="replication factor C subunit 2 isoform X2"/>
    <property type="match status" value="1"/>
</dbReference>
<evidence type="ECO:0000256" key="3">
    <source>
        <dbReference type="ARBA" id="ARBA00022741"/>
    </source>
</evidence>
<dbReference type="InterPro" id="IPR003959">
    <property type="entry name" value="ATPase_AAA_core"/>
</dbReference>
<accession>A0A6J8DE43</accession>
<keyword evidence="4" id="KW-0067">ATP-binding</keyword>
<reference evidence="8 9" key="1">
    <citation type="submission" date="2020-06" db="EMBL/GenBank/DDBJ databases">
        <authorList>
            <person name="Li R."/>
            <person name="Bekaert M."/>
        </authorList>
    </citation>
    <scope>NUCLEOTIDE SEQUENCE [LARGE SCALE GENOMIC DNA]</scope>
    <source>
        <strain evidence="9">wild</strain>
    </source>
</reference>
<organism evidence="8 9">
    <name type="scientific">Mytilus coruscus</name>
    <name type="common">Sea mussel</name>
    <dbReference type="NCBI Taxonomy" id="42192"/>
    <lineage>
        <taxon>Eukaryota</taxon>
        <taxon>Metazoa</taxon>
        <taxon>Spiralia</taxon>
        <taxon>Lophotrochozoa</taxon>
        <taxon>Mollusca</taxon>
        <taxon>Bivalvia</taxon>
        <taxon>Autobranchia</taxon>
        <taxon>Pteriomorphia</taxon>
        <taxon>Mytilida</taxon>
        <taxon>Mytiloidea</taxon>
        <taxon>Mytilidae</taxon>
        <taxon>Mytilinae</taxon>
        <taxon>Mytilus</taxon>
    </lineage>
</organism>
<dbReference type="PANTHER" id="PTHR11669">
    <property type="entry name" value="REPLICATION FACTOR C / DNA POLYMERASE III GAMMA-TAU SUBUNIT"/>
    <property type="match status" value="1"/>
</dbReference>
<dbReference type="InterPro" id="IPR027417">
    <property type="entry name" value="P-loop_NTPase"/>
</dbReference>
<dbReference type="GO" id="GO:0005524">
    <property type="term" value="F:ATP binding"/>
    <property type="evidence" value="ECO:0007669"/>
    <property type="project" value="UniProtKB-KW"/>
</dbReference>
<dbReference type="GO" id="GO:0006261">
    <property type="term" value="P:DNA-templated DNA replication"/>
    <property type="evidence" value="ECO:0007669"/>
    <property type="project" value="TreeGrafter"/>
</dbReference>
<dbReference type="EMBL" id="CACVKT020007144">
    <property type="protein sequence ID" value="CAC5405901.1"/>
    <property type="molecule type" value="Genomic_DNA"/>
</dbReference>
<dbReference type="PANTHER" id="PTHR11669:SF5">
    <property type="entry name" value="REPLICATION FACTOR C SUBUNIT 2"/>
    <property type="match status" value="1"/>
</dbReference>
<dbReference type="GO" id="GO:0006281">
    <property type="term" value="P:DNA repair"/>
    <property type="evidence" value="ECO:0007669"/>
    <property type="project" value="TreeGrafter"/>
</dbReference>
<feature type="domain" description="AAA+ ATPase" evidence="7">
    <location>
        <begin position="57"/>
        <end position="207"/>
    </location>
</feature>
<dbReference type="SUPFAM" id="SSF52540">
    <property type="entry name" value="P-loop containing nucleoside triphosphate hydrolases"/>
    <property type="match status" value="1"/>
</dbReference>
<dbReference type="CDD" id="cd00009">
    <property type="entry name" value="AAA"/>
    <property type="match status" value="1"/>
</dbReference>
<dbReference type="Gene3D" id="3.40.50.300">
    <property type="entry name" value="P-loop containing nucleotide triphosphate hydrolases"/>
    <property type="match status" value="1"/>
</dbReference>
<dbReference type="InterPro" id="IPR047854">
    <property type="entry name" value="RFC_lid"/>
</dbReference>
<evidence type="ECO:0000256" key="5">
    <source>
        <dbReference type="ARBA" id="ARBA00040745"/>
    </source>
</evidence>
<evidence type="ECO:0000256" key="4">
    <source>
        <dbReference type="ARBA" id="ARBA00022840"/>
    </source>
</evidence>
<dbReference type="CDD" id="cd18140">
    <property type="entry name" value="HLD_clamp_RFC"/>
    <property type="match status" value="1"/>
</dbReference>
<dbReference type="AlphaFoldDB" id="A0A6J8DE43"/>
<dbReference type="InterPro" id="IPR008921">
    <property type="entry name" value="DNA_pol3_clamp-load_cplx_C"/>
</dbReference>
<dbReference type="Proteomes" id="UP000507470">
    <property type="component" value="Unassembled WGS sequence"/>
</dbReference>
<dbReference type="Pfam" id="PF08542">
    <property type="entry name" value="Rep_fac_C"/>
    <property type="match status" value="1"/>
</dbReference>
<dbReference type="SUPFAM" id="SSF48019">
    <property type="entry name" value="post-AAA+ oligomerization domain-like"/>
    <property type="match status" value="1"/>
</dbReference>